<dbReference type="OrthoDB" id="6342at2157"/>
<dbReference type="Gene3D" id="3.40.309.10">
    <property type="entry name" value="Aldehyde Dehydrogenase, Chain A, domain 2"/>
    <property type="match status" value="1"/>
</dbReference>
<dbReference type="InterPro" id="IPR015590">
    <property type="entry name" value="Aldehyde_DH_dom"/>
</dbReference>
<keyword evidence="3" id="KW-0560">Oxidoreductase</keyword>
<evidence type="ECO:0000313" key="6">
    <source>
        <dbReference type="Proteomes" id="UP000011546"/>
    </source>
</evidence>
<dbReference type="Gene3D" id="3.40.605.10">
    <property type="entry name" value="Aldehyde Dehydrogenase, Chain A, domain 1"/>
    <property type="match status" value="1"/>
</dbReference>
<feature type="domain" description="Aldehyde dehydrogenase" evidence="4">
    <location>
        <begin position="22"/>
        <end position="472"/>
    </location>
</feature>
<keyword evidence="6" id="KW-1185">Reference proteome</keyword>
<comment type="caution">
    <text evidence="5">The sequence shown here is derived from an EMBL/GenBank/DDBJ whole genome shotgun (WGS) entry which is preliminary data.</text>
</comment>
<dbReference type="SUPFAM" id="SSF53720">
    <property type="entry name" value="ALDH-like"/>
    <property type="match status" value="1"/>
</dbReference>
<dbReference type="STRING" id="1230456.C468_01020"/>
<dbReference type="AlphaFoldDB" id="M0PJI2"/>
<organism evidence="5 6">
    <name type="scientific">Halorubrum kocurii JCM 14978</name>
    <dbReference type="NCBI Taxonomy" id="1230456"/>
    <lineage>
        <taxon>Archaea</taxon>
        <taxon>Methanobacteriati</taxon>
        <taxon>Methanobacteriota</taxon>
        <taxon>Stenosarchaea group</taxon>
        <taxon>Halobacteria</taxon>
        <taxon>Halobacteriales</taxon>
        <taxon>Haloferacaceae</taxon>
        <taxon>Halorubrum</taxon>
    </lineage>
</organism>
<dbReference type="RefSeq" id="WP_008846985.1">
    <property type="nucleotide sequence ID" value="NZ_AOJH01000006.1"/>
</dbReference>
<dbReference type="Proteomes" id="UP000011546">
    <property type="component" value="Unassembled WGS sequence"/>
</dbReference>
<dbReference type="InterPro" id="IPR016162">
    <property type="entry name" value="Ald_DH_N"/>
</dbReference>
<evidence type="ECO:0000256" key="3">
    <source>
        <dbReference type="ARBA" id="ARBA00023002"/>
    </source>
</evidence>
<sequence length="477" mass="49757">MSPDINAYGYVIDGDRRRPNDAVRVSDPSTGKVFATVPEAGTEGADDAIASADTASEAWAEFDAVERGRILDKVADAIRANADRLGHLETRAMGRPVSESRASARAAAGYFEYYAGLTDKVEGKQIPLPTDGDHLDYTVREPYGVTAQIVPWNAPIVLAARGIAPALAAGNTTVAKAPRQAPLSVIELGVIAGDVGLPDGVLNVVTGSGSGTGTTLIRDDRVRAVEFTGSTSTGTKVMQTAAESITDVHLELGGKGANIVFADADLDAALECVAATFNNAGQLCFAPTRVFVQSDIYDEFVDRAVERVEALTVGPAADDPDVGPVVTADARDNVAAFVNSVREGDGRVLTGGEIPRETGHFYAPTLVDGVADDAPIACEEVFGPVVTLHEFDTAAEAVERANNTRYGLLNVVWTDQVARAHTVAGGLESGTVAVNDYPVLSPAAVSGGYKQSGIGRSKGTQALKAFTQTKNVILSLD</sequence>
<comment type="similarity">
    <text evidence="1">Belongs to the aldehyde dehydrogenase family.</text>
</comment>
<dbReference type="InterPro" id="IPR016163">
    <property type="entry name" value="Ald_DH_C"/>
</dbReference>
<name>M0PJI2_9EURY</name>
<evidence type="ECO:0000256" key="1">
    <source>
        <dbReference type="ARBA" id="ARBA00009986"/>
    </source>
</evidence>
<dbReference type="PATRIC" id="fig|1230456.3.peg.189"/>
<dbReference type="Pfam" id="PF00171">
    <property type="entry name" value="Aldedh"/>
    <property type="match status" value="1"/>
</dbReference>
<proteinExistence type="inferred from homology"/>
<accession>M0PJI2</accession>
<evidence type="ECO:0000256" key="2">
    <source>
        <dbReference type="ARBA" id="ARBA00011881"/>
    </source>
</evidence>
<comment type="subunit">
    <text evidence="2">Homotetramer.</text>
</comment>
<gene>
    <name evidence="5" type="ORF">C468_01020</name>
</gene>
<protein>
    <submittedName>
        <fullName evidence="5">Betaine-aldehyde dehydrogenase</fullName>
    </submittedName>
</protein>
<dbReference type="PANTHER" id="PTHR11699">
    <property type="entry name" value="ALDEHYDE DEHYDROGENASE-RELATED"/>
    <property type="match status" value="1"/>
</dbReference>
<dbReference type="GO" id="GO:0016620">
    <property type="term" value="F:oxidoreductase activity, acting on the aldehyde or oxo group of donors, NAD or NADP as acceptor"/>
    <property type="evidence" value="ECO:0007669"/>
    <property type="project" value="InterPro"/>
</dbReference>
<evidence type="ECO:0000313" key="5">
    <source>
        <dbReference type="EMBL" id="EMA70073.1"/>
    </source>
</evidence>
<dbReference type="InterPro" id="IPR016161">
    <property type="entry name" value="Ald_DH/histidinol_DH"/>
</dbReference>
<reference evidence="5 6" key="1">
    <citation type="journal article" date="2014" name="PLoS Genet.">
        <title>Phylogenetically driven sequencing of extremely halophilic archaea reveals strategies for static and dynamic osmo-response.</title>
        <authorList>
            <person name="Becker E.A."/>
            <person name="Seitzer P.M."/>
            <person name="Tritt A."/>
            <person name="Larsen D."/>
            <person name="Krusor M."/>
            <person name="Yao A.I."/>
            <person name="Wu D."/>
            <person name="Madern D."/>
            <person name="Eisen J.A."/>
            <person name="Darling A.E."/>
            <person name="Facciotti M.T."/>
        </authorList>
    </citation>
    <scope>NUCLEOTIDE SEQUENCE [LARGE SCALE GENOMIC DNA]</scope>
    <source>
        <strain evidence="5 6">JCM 14978</strain>
    </source>
</reference>
<evidence type="ECO:0000259" key="4">
    <source>
        <dbReference type="Pfam" id="PF00171"/>
    </source>
</evidence>
<dbReference type="FunFam" id="3.40.605.10:FF:000007">
    <property type="entry name" value="NAD/NADP-dependent betaine aldehyde dehydrogenase"/>
    <property type="match status" value="1"/>
</dbReference>
<dbReference type="EMBL" id="AOJH01000006">
    <property type="protein sequence ID" value="EMA70073.1"/>
    <property type="molecule type" value="Genomic_DNA"/>
</dbReference>